<dbReference type="Proteomes" id="UP000737018">
    <property type="component" value="Unassembled WGS sequence"/>
</dbReference>
<gene>
    <name evidence="1" type="ORF">CMV_008900</name>
</gene>
<name>A0A8J4R6K8_9ROSI</name>
<accession>A0A8J4R6K8</accession>
<comment type="caution">
    <text evidence="1">The sequence shown here is derived from an EMBL/GenBank/DDBJ whole genome shotgun (WGS) entry which is preliminary data.</text>
</comment>
<evidence type="ECO:0000313" key="1">
    <source>
        <dbReference type="EMBL" id="KAF3967056.1"/>
    </source>
</evidence>
<sequence length="232" mass="25031">MGFHSMLEQVTWVGEMLTTIMAAGAIAYPLHLPNCSDSYGDVKIPYPFGTAEGSHRKESRDFFINCSNSYGQPQPMTGNLNVTNISIEGEMDILLYNAIDCYNQSGTPLEVINTKPSLTVVPSFTVSITKNKFVAVGCDTYAYLNGILNGEPFSIGCLSKCTNNTHNIVNGTCSGIGCCKIDIPKGLRNINFAAYSLIAIKWSGLSIHAALPLLSIETSSILLSLSNQSTKQ</sequence>
<organism evidence="1 2">
    <name type="scientific">Castanea mollissima</name>
    <name type="common">Chinese chestnut</name>
    <dbReference type="NCBI Taxonomy" id="60419"/>
    <lineage>
        <taxon>Eukaryota</taxon>
        <taxon>Viridiplantae</taxon>
        <taxon>Streptophyta</taxon>
        <taxon>Embryophyta</taxon>
        <taxon>Tracheophyta</taxon>
        <taxon>Spermatophyta</taxon>
        <taxon>Magnoliopsida</taxon>
        <taxon>eudicotyledons</taxon>
        <taxon>Gunneridae</taxon>
        <taxon>Pentapetalae</taxon>
        <taxon>rosids</taxon>
        <taxon>fabids</taxon>
        <taxon>Fagales</taxon>
        <taxon>Fagaceae</taxon>
        <taxon>Castanea</taxon>
    </lineage>
</organism>
<keyword evidence="2" id="KW-1185">Reference proteome</keyword>
<reference evidence="1" key="1">
    <citation type="submission" date="2020-03" db="EMBL/GenBank/DDBJ databases">
        <title>Castanea mollissima Vanexum genome sequencing.</title>
        <authorList>
            <person name="Staton M."/>
        </authorList>
    </citation>
    <scope>NUCLEOTIDE SEQUENCE</scope>
    <source>
        <tissue evidence="1">Leaf</tissue>
    </source>
</reference>
<evidence type="ECO:0008006" key="3">
    <source>
        <dbReference type="Google" id="ProtNLM"/>
    </source>
</evidence>
<evidence type="ECO:0000313" key="2">
    <source>
        <dbReference type="Proteomes" id="UP000737018"/>
    </source>
</evidence>
<dbReference type="AlphaFoldDB" id="A0A8J4R6K8"/>
<proteinExistence type="predicted"/>
<dbReference type="PANTHER" id="PTHR33491">
    <property type="entry name" value="OSJNBA0016N04.9 PROTEIN"/>
    <property type="match status" value="1"/>
</dbReference>
<protein>
    <recommendedName>
        <fullName evidence="3">Wall-associated receptor kinase galacturonan-binding domain-containing protein</fullName>
    </recommendedName>
</protein>
<dbReference type="OrthoDB" id="1418535at2759"/>
<dbReference type="EMBL" id="JRKL02000954">
    <property type="protein sequence ID" value="KAF3967056.1"/>
    <property type="molecule type" value="Genomic_DNA"/>
</dbReference>